<name>A0A9D1F515_9FIRM</name>
<comment type="caution">
    <text evidence="1">The sequence shown here is derived from an EMBL/GenBank/DDBJ whole genome shotgun (WGS) entry which is preliminary data.</text>
</comment>
<dbReference type="AlphaFoldDB" id="A0A9D1F515"/>
<protein>
    <submittedName>
        <fullName evidence="1">Uncharacterized protein</fullName>
    </submittedName>
</protein>
<dbReference type="Pfam" id="PF20069">
    <property type="entry name" value="DUF6465"/>
    <property type="match status" value="1"/>
</dbReference>
<reference evidence="1" key="2">
    <citation type="journal article" date="2021" name="PeerJ">
        <title>Extensive microbial diversity within the chicken gut microbiome revealed by metagenomics and culture.</title>
        <authorList>
            <person name="Gilroy R."/>
            <person name="Ravi A."/>
            <person name="Getino M."/>
            <person name="Pursley I."/>
            <person name="Horton D.L."/>
            <person name="Alikhan N.F."/>
            <person name="Baker D."/>
            <person name="Gharbi K."/>
            <person name="Hall N."/>
            <person name="Watson M."/>
            <person name="Adriaenssens E.M."/>
            <person name="Foster-Nyarko E."/>
            <person name="Jarju S."/>
            <person name="Secka A."/>
            <person name="Antonio M."/>
            <person name="Oren A."/>
            <person name="Chaudhuri R.R."/>
            <person name="La Ragione R."/>
            <person name="Hildebrand F."/>
            <person name="Pallen M.J."/>
        </authorList>
    </citation>
    <scope>NUCLEOTIDE SEQUENCE</scope>
    <source>
        <strain evidence="1">CHK178-757</strain>
    </source>
</reference>
<accession>A0A9D1F515</accession>
<dbReference type="InterPro" id="IPR046313">
    <property type="entry name" value="DUF6465"/>
</dbReference>
<dbReference type="EMBL" id="DVIT01000028">
    <property type="protein sequence ID" value="HIS47484.1"/>
    <property type="molecule type" value="Genomic_DNA"/>
</dbReference>
<organism evidence="1 2">
    <name type="scientific">Candidatus Scybalocola faecigallinarum</name>
    <dbReference type="NCBI Taxonomy" id="2840941"/>
    <lineage>
        <taxon>Bacteria</taxon>
        <taxon>Bacillati</taxon>
        <taxon>Bacillota</taxon>
        <taxon>Clostridia</taxon>
        <taxon>Lachnospirales</taxon>
        <taxon>Lachnospiraceae</taxon>
        <taxon>Lachnospiraceae incertae sedis</taxon>
        <taxon>Candidatus Scybalocola (ex Gilroy et al. 2021)</taxon>
    </lineage>
</organism>
<evidence type="ECO:0000313" key="1">
    <source>
        <dbReference type="EMBL" id="HIS47484.1"/>
    </source>
</evidence>
<evidence type="ECO:0000313" key="2">
    <source>
        <dbReference type="Proteomes" id="UP000823927"/>
    </source>
</evidence>
<proteinExistence type="predicted"/>
<sequence length="153" mass="16994">MKKRLMKKMMKRQTECAAEKQTAEACVAVTENDVPAKRNTAEEKTVKAQDVKASEVQVKADSAAAKTEAPAAKRCAAAEASESKGAAKISIFYQFAQHQVEQQDIIARIKNQWKAQGNLMKDLKDLVVYLKTEENKAYFVINNDIKGSIAAWE</sequence>
<gene>
    <name evidence="1" type="ORF">IAB46_08025</name>
</gene>
<reference evidence="1" key="1">
    <citation type="submission" date="2020-10" db="EMBL/GenBank/DDBJ databases">
        <authorList>
            <person name="Gilroy R."/>
        </authorList>
    </citation>
    <scope>NUCLEOTIDE SEQUENCE</scope>
    <source>
        <strain evidence="1">CHK178-757</strain>
    </source>
</reference>
<dbReference type="Proteomes" id="UP000823927">
    <property type="component" value="Unassembled WGS sequence"/>
</dbReference>